<dbReference type="GO" id="GO:0003678">
    <property type="term" value="F:DNA helicase activity"/>
    <property type="evidence" value="ECO:0007669"/>
    <property type="project" value="UniProtKB-EC"/>
</dbReference>
<dbReference type="InterPro" id="IPR014017">
    <property type="entry name" value="DNA_helicase_UvrD-like_C"/>
</dbReference>
<dbReference type="RefSeq" id="WP_249512458.1">
    <property type="nucleotide sequence ID" value="NZ_CP093365.1"/>
</dbReference>
<keyword evidence="2 10" id="KW-0547">Nucleotide-binding</keyword>
<feature type="compositionally biased region" description="Basic residues" evidence="12">
    <location>
        <begin position="668"/>
        <end position="677"/>
    </location>
</feature>
<evidence type="ECO:0000313" key="15">
    <source>
        <dbReference type="EMBL" id="UQS83232.1"/>
    </source>
</evidence>
<evidence type="ECO:0000259" key="13">
    <source>
        <dbReference type="PROSITE" id="PS51198"/>
    </source>
</evidence>
<evidence type="ECO:0000256" key="6">
    <source>
        <dbReference type="ARBA" id="ARBA00023125"/>
    </source>
</evidence>
<evidence type="ECO:0000256" key="11">
    <source>
        <dbReference type="RuleBase" id="RU364053"/>
    </source>
</evidence>
<dbReference type="PANTHER" id="PTHR11070">
    <property type="entry name" value="UVRD / RECB / PCRA DNA HELICASE FAMILY MEMBER"/>
    <property type="match status" value="1"/>
</dbReference>
<keyword evidence="6 11" id="KW-0238">DNA-binding</keyword>
<dbReference type="CDD" id="cd18807">
    <property type="entry name" value="SF1_C_UvrD"/>
    <property type="match status" value="1"/>
</dbReference>
<dbReference type="Pfam" id="PF13361">
    <property type="entry name" value="UvrD_C"/>
    <property type="match status" value="1"/>
</dbReference>
<feature type="domain" description="UvrD-like helicase C-terminal" evidence="14">
    <location>
        <begin position="288"/>
        <end position="568"/>
    </location>
</feature>
<dbReference type="EMBL" id="CP093365">
    <property type="protein sequence ID" value="UQS83232.1"/>
    <property type="molecule type" value="Genomic_DNA"/>
</dbReference>
<keyword evidence="4 10" id="KW-0347">Helicase</keyword>
<gene>
    <name evidence="15" type="primary">pcrA</name>
    <name evidence="15" type="ORF">MOO47_05500</name>
</gene>
<dbReference type="InterPro" id="IPR013986">
    <property type="entry name" value="DExx_box_DNA_helicase_dom_sf"/>
</dbReference>
<dbReference type="InterPro" id="IPR005751">
    <property type="entry name" value="ATP-dep_DNA_helicase_PcrA"/>
</dbReference>
<dbReference type="SUPFAM" id="SSF52540">
    <property type="entry name" value="P-loop containing nucleoside triphosphate hydrolases"/>
    <property type="match status" value="1"/>
</dbReference>
<dbReference type="NCBIfam" id="TIGR01073">
    <property type="entry name" value="pcrA"/>
    <property type="match status" value="1"/>
</dbReference>
<dbReference type="Proteomes" id="UP000831947">
    <property type="component" value="Chromosome"/>
</dbReference>
<dbReference type="InterPro" id="IPR014016">
    <property type="entry name" value="UvrD-like_ATP-bd"/>
</dbReference>
<dbReference type="Gene3D" id="1.10.10.160">
    <property type="match status" value="1"/>
</dbReference>
<evidence type="ECO:0000256" key="1">
    <source>
        <dbReference type="ARBA" id="ARBA00009922"/>
    </source>
</evidence>
<keyword evidence="16" id="KW-1185">Reference proteome</keyword>
<dbReference type="PROSITE" id="PS51217">
    <property type="entry name" value="UVRD_HELICASE_CTER"/>
    <property type="match status" value="1"/>
</dbReference>
<feature type="binding site" evidence="10">
    <location>
        <begin position="29"/>
        <end position="36"/>
    </location>
    <ligand>
        <name>ATP</name>
        <dbReference type="ChEBI" id="CHEBI:30616"/>
    </ligand>
</feature>
<feature type="region of interest" description="Disordered" evidence="12">
    <location>
        <begin position="664"/>
        <end position="684"/>
    </location>
</feature>
<dbReference type="InterPro" id="IPR027417">
    <property type="entry name" value="P-loop_NTPase"/>
</dbReference>
<evidence type="ECO:0000256" key="5">
    <source>
        <dbReference type="ARBA" id="ARBA00022840"/>
    </source>
</evidence>
<evidence type="ECO:0000313" key="16">
    <source>
        <dbReference type="Proteomes" id="UP000831947"/>
    </source>
</evidence>
<dbReference type="Gene3D" id="1.10.486.10">
    <property type="entry name" value="PCRA, domain 4"/>
    <property type="match status" value="1"/>
</dbReference>
<dbReference type="EC" id="5.6.2.4" evidence="11"/>
<evidence type="ECO:0000256" key="3">
    <source>
        <dbReference type="ARBA" id="ARBA00022801"/>
    </source>
</evidence>
<name>A0ABY4PD74_9LACO</name>
<dbReference type="InterPro" id="IPR000212">
    <property type="entry name" value="DNA_helicase_UvrD/REP"/>
</dbReference>
<keyword evidence="7" id="KW-0413">Isomerase</keyword>
<keyword evidence="3 10" id="KW-0378">Hydrolase</keyword>
<comment type="similarity">
    <text evidence="1 11">Belongs to the helicase family. UvrD subfamily.</text>
</comment>
<dbReference type="CDD" id="cd17932">
    <property type="entry name" value="DEXQc_UvrD"/>
    <property type="match status" value="1"/>
</dbReference>
<organism evidence="15 16">
    <name type="scientific">Bombilactobacillus thymidiniphilus</name>
    <dbReference type="NCBI Taxonomy" id="2923363"/>
    <lineage>
        <taxon>Bacteria</taxon>
        <taxon>Bacillati</taxon>
        <taxon>Bacillota</taxon>
        <taxon>Bacilli</taxon>
        <taxon>Lactobacillales</taxon>
        <taxon>Lactobacillaceae</taxon>
        <taxon>Bombilactobacillus</taxon>
    </lineage>
</organism>
<reference evidence="15 16" key="1">
    <citation type="journal article" date="2022" name="Int. J. Syst. Evol. Microbiol.">
        <title>Apilactobacillus apisilvae sp. nov., Nicolia spurrieriana gen. nov. sp. nov., Bombilactobacillus folatiphilus sp. nov. and Bombilactobacillus thymidiniphilus sp. nov., four new lactic acid bacterial isolates from stingless bees Tetragonula carbonaria and Austroplebeia australis.</title>
        <authorList>
            <person name="Oliphant S.A."/>
            <person name="Watson-Haigh N.S."/>
            <person name="Sumby K.M."/>
            <person name="Gardner J."/>
            <person name="Groom S."/>
            <person name="Jiranek V."/>
        </authorList>
    </citation>
    <scope>NUCLEOTIDE SEQUENCE [LARGE SCALE GENOMIC DNA]</scope>
    <source>
        <strain evidence="15 16">SG4_A1</strain>
    </source>
</reference>
<keyword evidence="5 10" id="KW-0067">ATP-binding</keyword>
<feature type="domain" description="UvrD-like helicase ATP-binding" evidence="13">
    <location>
        <begin position="8"/>
        <end position="287"/>
    </location>
</feature>
<accession>A0ABY4PD74</accession>
<evidence type="ECO:0000256" key="7">
    <source>
        <dbReference type="ARBA" id="ARBA00023235"/>
    </source>
</evidence>
<comment type="catalytic activity">
    <reaction evidence="9 11">
        <text>ATP + H2O = ADP + phosphate + H(+)</text>
        <dbReference type="Rhea" id="RHEA:13065"/>
        <dbReference type="ChEBI" id="CHEBI:15377"/>
        <dbReference type="ChEBI" id="CHEBI:15378"/>
        <dbReference type="ChEBI" id="CHEBI:30616"/>
        <dbReference type="ChEBI" id="CHEBI:43474"/>
        <dbReference type="ChEBI" id="CHEBI:456216"/>
        <dbReference type="EC" id="5.6.2.4"/>
    </reaction>
</comment>
<sequence length="745" mass="85233">MSDAAILQGLNDKQQLAVSTTQGPLLIMAGAGSGKTRVLTHRIAYLIQDRQVLPWHILAITFTNKAAREMQERVQKLLGESAQGVWVSTFHSMCVRILRREAEAIGYSRAFTITGSSEQLTLVKQILKRLNLDPKKYDPRSLLHIISNAKNSVQTPEDYQKVAASPFEKIAVDVYQQYQKSLQDNQSMDFDDLIMQTIILFQTNPQVLQYYQDKFQYIHVDEYQDTNDAQYQLIYLLAQKHQNLCVVGDGDQSIYGWRGANMDNIMNFEKDYPTAQTILLEQNYRSTQNILQAANDVIAHNNYRKPKKLWTDNPAGELITYYRAATEKDEAIYVIEQIKKLQQEQNYHLTDFAILYRTNAQSRILEDRLLKANLPYKIIGGHKFYDRKEIKDTLAYLQLIANPKDSLSFQRIINEPKRGIGAGSLEKLQSVALEQDWSLLEVALNADTVGNLTTRVKNNLQKFAQFITELIDNRAGQSMTELLTQTLEKSGYVAELERQDTLEAQTRLENIQELLTVTQQFDKDYQPEDENADRLVDFLADLALVSSEDRTDDKQDQLTLMTLHAAKGLEFPVVFLVGMEEGIFPLSRSLTDDNELEEERRLAYVGITRAQTKLYVTSAWSRMLYGRTQSNVQSRFIDEISTDLLDVQNNSNMQQMEADYPFENSARSVRRPRKHNQPPKAPEVMNHFATETIIWQVGDQVQHKKWGTGTVVKVTGSGENTELDVAFSEQGIKRLLAEFAPIQKV</sequence>
<evidence type="ECO:0000259" key="14">
    <source>
        <dbReference type="PROSITE" id="PS51217"/>
    </source>
</evidence>
<dbReference type="Pfam" id="PF00580">
    <property type="entry name" value="UvrD-helicase"/>
    <property type="match status" value="1"/>
</dbReference>
<dbReference type="GO" id="GO:0016787">
    <property type="term" value="F:hydrolase activity"/>
    <property type="evidence" value="ECO:0007669"/>
    <property type="project" value="UniProtKB-KW"/>
</dbReference>
<dbReference type="PANTHER" id="PTHR11070:SF2">
    <property type="entry name" value="ATP-DEPENDENT DNA HELICASE SRS2"/>
    <property type="match status" value="1"/>
</dbReference>
<evidence type="ECO:0000256" key="8">
    <source>
        <dbReference type="ARBA" id="ARBA00034617"/>
    </source>
</evidence>
<evidence type="ECO:0000256" key="4">
    <source>
        <dbReference type="ARBA" id="ARBA00022806"/>
    </source>
</evidence>
<evidence type="ECO:0000256" key="10">
    <source>
        <dbReference type="PROSITE-ProRule" id="PRU00560"/>
    </source>
</evidence>
<proteinExistence type="inferred from homology"/>
<evidence type="ECO:0000256" key="9">
    <source>
        <dbReference type="ARBA" id="ARBA00048988"/>
    </source>
</evidence>
<evidence type="ECO:0000256" key="12">
    <source>
        <dbReference type="SAM" id="MobiDB-lite"/>
    </source>
</evidence>
<dbReference type="Pfam" id="PF21196">
    <property type="entry name" value="PcrA_UvrD_tudor"/>
    <property type="match status" value="1"/>
</dbReference>
<dbReference type="PROSITE" id="PS51198">
    <property type="entry name" value="UVRD_HELICASE_ATP_BIND"/>
    <property type="match status" value="1"/>
</dbReference>
<evidence type="ECO:0000256" key="2">
    <source>
        <dbReference type="ARBA" id="ARBA00022741"/>
    </source>
</evidence>
<comment type="catalytic activity">
    <reaction evidence="8">
        <text>Couples ATP hydrolysis with the unwinding of duplex DNA by translocating in the 3'-5' direction.</text>
        <dbReference type="EC" id="5.6.2.4"/>
    </reaction>
</comment>
<protein>
    <recommendedName>
        <fullName evidence="11">ATP-dependent DNA helicase</fullName>
        <ecNumber evidence="11">5.6.2.4</ecNumber>
    </recommendedName>
</protein>
<dbReference type="Gene3D" id="3.40.50.300">
    <property type="entry name" value="P-loop containing nucleotide triphosphate hydrolases"/>
    <property type="match status" value="2"/>
</dbReference>